<dbReference type="InterPro" id="IPR008979">
    <property type="entry name" value="Galactose-bd-like_sf"/>
</dbReference>
<keyword evidence="1" id="KW-0378">Hydrolase</keyword>
<evidence type="ECO:0000256" key="1">
    <source>
        <dbReference type="ARBA" id="ARBA00022801"/>
    </source>
</evidence>
<dbReference type="PRINTS" id="PR00413">
    <property type="entry name" value="HADHALOGNASE"/>
</dbReference>
<dbReference type="InterPro" id="IPR036412">
    <property type="entry name" value="HAD-like_sf"/>
</dbReference>
<evidence type="ECO:0000313" key="3">
    <source>
        <dbReference type="EMBL" id="KAK7419663.1"/>
    </source>
</evidence>
<dbReference type="InterPro" id="IPR023198">
    <property type="entry name" value="PGP-like_dom2"/>
</dbReference>
<name>A0ABR1HEP9_9HYPO</name>
<keyword evidence="4" id="KW-1185">Reference proteome</keyword>
<dbReference type="InterPro" id="IPR023214">
    <property type="entry name" value="HAD_sf"/>
</dbReference>
<comment type="caution">
    <text evidence="3">The sequence shown here is derived from an EMBL/GenBank/DDBJ whole genome shotgun (WGS) entry which is preliminary data.</text>
</comment>
<dbReference type="NCBIfam" id="TIGR01493">
    <property type="entry name" value="HAD-SF-IA-v2"/>
    <property type="match status" value="1"/>
</dbReference>
<dbReference type="PANTHER" id="PTHR43316">
    <property type="entry name" value="HYDROLASE, HALOACID DELAHOGENASE-RELATED"/>
    <property type="match status" value="1"/>
</dbReference>
<dbReference type="Proteomes" id="UP001498421">
    <property type="component" value="Unassembled WGS sequence"/>
</dbReference>
<organism evidence="3 4">
    <name type="scientific">Neonectria magnoliae</name>
    <dbReference type="NCBI Taxonomy" id="2732573"/>
    <lineage>
        <taxon>Eukaryota</taxon>
        <taxon>Fungi</taxon>
        <taxon>Dikarya</taxon>
        <taxon>Ascomycota</taxon>
        <taxon>Pezizomycotina</taxon>
        <taxon>Sordariomycetes</taxon>
        <taxon>Hypocreomycetidae</taxon>
        <taxon>Hypocreales</taxon>
        <taxon>Nectriaceae</taxon>
        <taxon>Neonectria</taxon>
    </lineage>
</organism>
<dbReference type="SUPFAM" id="SSF56784">
    <property type="entry name" value="HAD-like"/>
    <property type="match status" value="1"/>
</dbReference>
<dbReference type="Gene3D" id="2.60.120.260">
    <property type="entry name" value="Galactose-binding domain-like"/>
    <property type="match status" value="1"/>
</dbReference>
<feature type="region of interest" description="Disordered" evidence="2">
    <location>
        <begin position="227"/>
        <end position="274"/>
    </location>
</feature>
<reference evidence="3 4" key="1">
    <citation type="journal article" date="2025" name="Microbiol. Resour. Announc.">
        <title>Draft genome sequences for Neonectria magnoliae and Neonectria punicea, canker pathogens of Liriodendron tulipifera and Acer saccharum in West Virginia.</title>
        <authorList>
            <person name="Petronek H.M."/>
            <person name="Kasson M.T."/>
            <person name="Metheny A.M."/>
            <person name="Stauder C.M."/>
            <person name="Lovett B."/>
            <person name="Lynch S.C."/>
            <person name="Garnas J.R."/>
            <person name="Kasson L.R."/>
            <person name="Stajich J.E."/>
        </authorList>
    </citation>
    <scope>NUCLEOTIDE SEQUENCE [LARGE SCALE GENOMIC DNA]</scope>
    <source>
        <strain evidence="3 4">NRRL 64651</strain>
    </source>
</reference>
<dbReference type="InterPro" id="IPR006439">
    <property type="entry name" value="HAD-SF_hydro_IA"/>
</dbReference>
<feature type="compositionally biased region" description="Low complexity" evidence="2">
    <location>
        <begin position="227"/>
        <end position="246"/>
    </location>
</feature>
<protein>
    <recommendedName>
        <fullName evidence="5">Haloacid dehalogenase</fullName>
    </recommendedName>
</protein>
<accession>A0ABR1HEP9</accession>
<dbReference type="SFLD" id="SFLDS00003">
    <property type="entry name" value="Haloacid_Dehalogenase"/>
    <property type="match status" value="1"/>
</dbReference>
<evidence type="ECO:0008006" key="5">
    <source>
        <dbReference type="Google" id="ProtNLM"/>
    </source>
</evidence>
<dbReference type="SUPFAM" id="SSF49785">
    <property type="entry name" value="Galactose-binding domain-like"/>
    <property type="match status" value="1"/>
</dbReference>
<dbReference type="PANTHER" id="PTHR43316:SF3">
    <property type="entry name" value="HALOACID DEHALOGENASE, TYPE II (AFU_ORTHOLOGUE AFUA_2G07750)-RELATED"/>
    <property type="match status" value="1"/>
</dbReference>
<evidence type="ECO:0000256" key="2">
    <source>
        <dbReference type="SAM" id="MobiDB-lite"/>
    </source>
</evidence>
<dbReference type="InterPro" id="IPR051540">
    <property type="entry name" value="S-2-haloacid_dehalogenase"/>
</dbReference>
<dbReference type="Gene3D" id="1.10.150.240">
    <property type="entry name" value="Putative phosphatase, domain 2"/>
    <property type="match status" value="1"/>
</dbReference>
<dbReference type="SFLD" id="SFLDG01129">
    <property type="entry name" value="C1.5:_HAD__Beta-PGM__Phosphata"/>
    <property type="match status" value="1"/>
</dbReference>
<evidence type="ECO:0000313" key="4">
    <source>
        <dbReference type="Proteomes" id="UP001498421"/>
    </source>
</evidence>
<sequence>MSPQQTKTKAVFFDFMGTCLDWHASVVQSLPSAIPRTDASKLALEWRRQYFIENDQRFRQNLHPEDIDDTLARALEVVLDQFPDHKSHLDADTKRQLIQAWHSQPAWPEVHKAIRSIRDDLGVEVFVHANGTTRLQLDLTRSSGLNFNMLFSSQLLGLYKPDPGAYEKALQLVMLRPEEVVMVAAHAYDLRGARGCGLKTIYIHRWTDDVDEDMTKVKEEFDVFLEETSTTSTTSKNTSTTESTSTPGAPLPPTQVRPRARGPTPSAINSLRNPGFEDSDLASWLTYAFRGTTSISTDTFRSGSQSDYMVYSGSSTTSGFYGLADGSTLVAGQAYDVPAWVRQSTSCTTIGFGCTLSRSSVLLADLIIKPGAGAINN</sequence>
<dbReference type="Gene3D" id="3.40.50.1000">
    <property type="entry name" value="HAD superfamily/HAD-like"/>
    <property type="match status" value="1"/>
</dbReference>
<dbReference type="EMBL" id="JAZAVK010000146">
    <property type="protein sequence ID" value="KAK7419663.1"/>
    <property type="molecule type" value="Genomic_DNA"/>
</dbReference>
<proteinExistence type="predicted"/>
<dbReference type="Pfam" id="PF00702">
    <property type="entry name" value="Hydrolase"/>
    <property type="match status" value="1"/>
</dbReference>
<gene>
    <name evidence="3" type="ORF">QQZ08_010749</name>
</gene>